<reference evidence="3 4" key="1">
    <citation type="journal article" date="2021" name="Front. Microbiol.">
        <title>Aerobic Denitrification and Heterotrophic Sulfur Oxidation in the Genus Halomonas Revealed by Six Novel Species Characterizations and Genome-Based Analysis.</title>
        <authorList>
            <person name="Wang L."/>
            <person name="Shao Z."/>
        </authorList>
    </citation>
    <scope>NUCLEOTIDE SEQUENCE [LARGE SCALE GENOMIC DNA]</scope>
    <source>
        <strain evidence="3 4">MCCC 1A13718</strain>
    </source>
</reference>
<protein>
    <submittedName>
        <fullName evidence="3">Relaxase/mobilization nuclease domain-containing protein</fullName>
    </submittedName>
</protein>
<dbReference type="InterPro" id="IPR005094">
    <property type="entry name" value="Endonuclease_MobA/VirD2"/>
</dbReference>
<name>A0ABX7WCY6_9GAMM</name>
<dbReference type="Proteomes" id="UP000671845">
    <property type="component" value="Chromosome"/>
</dbReference>
<proteinExistence type="predicted"/>
<dbReference type="Pfam" id="PF03432">
    <property type="entry name" value="Relaxase"/>
    <property type="match status" value="1"/>
</dbReference>
<sequence>MGSLVDDTITDLLEGPVKNKGRQSGNRARVRRIVNYAPEVMVKITGNAKGADHVQSHLDYISRNGNLELEDEHGDVIKGKDEVRALAKDWAQDQGKRRKNTRDTTNIIMSMPAGTEPRDVKNAVRAFAKRQFGQNHQYVMALHTDTDSPHVHLTVKSLGYDGRRLNVKKGDPQKWRETFATELERRGVEAEATPRATRGVIKKGVSQVVHHIREKGQTPQVDQAKVREVLEDFRDQRTGKAPKPRPWEDHIKERQTYVRKAWLTAAKDLAQSRDPYDQELAKRIVDFVGSMPPMKAERHELQEKVAGRLQRAQTPLVTGKGRAGAQDHQDER</sequence>
<evidence type="ECO:0000259" key="2">
    <source>
        <dbReference type="Pfam" id="PF03432"/>
    </source>
</evidence>
<feature type="compositionally biased region" description="Basic and acidic residues" evidence="1">
    <location>
        <begin position="295"/>
        <end position="306"/>
    </location>
</feature>
<keyword evidence="4" id="KW-1185">Reference proteome</keyword>
<feature type="region of interest" description="Disordered" evidence="1">
    <location>
        <begin position="295"/>
        <end position="332"/>
    </location>
</feature>
<gene>
    <name evidence="3" type="ORF">HNO53_05640</name>
</gene>
<dbReference type="RefSeq" id="WP_209476864.1">
    <property type="nucleotide sequence ID" value="NZ_CP053383.1"/>
</dbReference>
<evidence type="ECO:0000313" key="3">
    <source>
        <dbReference type="EMBL" id="QTP58239.1"/>
    </source>
</evidence>
<accession>A0ABX7WCY6</accession>
<dbReference type="EMBL" id="CP053383">
    <property type="protein sequence ID" value="QTP58239.1"/>
    <property type="molecule type" value="Genomic_DNA"/>
</dbReference>
<feature type="domain" description="MobA/VirD2-like nuclease" evidence="2">
    <location>
        <begin position="79"/>
        <end position="180"/>
    </location>
</feature>
<evidence type="ECO:0000256" key="1">
    <source>
        <dbReference type="SAM" id="MobiDB-lite"/>
    </source>
</evidence>
<dbReference type="Gene3D" id="3.30.930.30">
    <property type="match status" value="1"/>
</dbReference>
<evidence type="ECO:0000313" key="4">
    <source>
        <dbReference type="Proteomes" id="UP000671845"/>
    </source>
</evidence>
<organism evidence="3 4">
    <name type="scientific">Halomonas sulfidivorans</name>
    <dbReference type="NCBI Taxonomy" id="2733488"/>
    <lineage>
        <taxon>Bacteria</taxon>
        <taxon>Pseudomonadati</taxon>
        <taxon>Pseudomonadota</taxon>
        <taxon>Gammaproteobacteria</taxon>
        <taxon>Oceanospirillales</taxon>
        <taxon>Halomonadaceae</taxon>
        <taxon>Halomonas</taxon>
    </lineage>
</organism>